<evidence type="ECO:0000313" key="1">
    <source>
        <dbReference type="EMBL" id="WMV45602.1"/>
    </source>
</evidence>
<dbReference type="Proteomes" id="UP001234989">
    <property type="component" value="Chromosome 9"/>
</dbReference>
<dbReference type="AlphaFoldDB" id="A0AAF0ZN83"/>
<evidence type="ECO:0000313" key="2">
    <source>
        <dbReference type="Proteomes" id="UP001234989"/>
    </source>
</evidence>
<organism evidence="1 2">
    <name type="scientific">Solanum verrucosum</name>
    <dbReference type="NCBI Taxonomy" id="315347"/>
    <lineage>
        <taxon>Eukaryota</taxon>
        <taxon>Viridiplantae</taxon>
        <taxon>Streptophyta</taxon>
        <taxon>Embryophyta</taxon>
        <taxon>Tracheophyta</taxon>
        <taxon>Spermatophyta</taxon>
        <taxon>Magnoliopsida</taxon>
        <taxon>eudicotyledons</taxon>
        <taxon>Gunneridae</taxon>
        <taxon>Pentapetalae</taxon>
        <taxon>asterids</taxon>
        <taxon>lamiids</taxon>
        <taxon>Solanales</taxon>
        <taxon>Solanaceae</taxon>
        <taxon>Solanoideae</taxon>
        <taxon>Solaneae</taxon>
        <taxon>Solanum</taxon>
    </lineage>
</organism>
<reference evidence="1" key="1">
    <citation type="submission" date="2023-08" db="EMBL/GenBank/DDBJ databases">
        <title>A de novo genome assembly of Solanum verrucosum Schlechtendal, a Mexican diploid species geographically isolated from the other diploid A-genome species in potato relatives.</title>
        <authorList>
            <person name="Hosaka K."/>
        </authorList>
    </citation>
    <scope>NUCLEOTIDE SEQUENCE</scope>
    <source>
        <tissue evidence="1">Young leaves</tissue>
    </source>
</reference>
<keyword evidence="2" id="KW-1185">Reference proteome</keyword>
<dbReference type="EMBL" id="CP133620">
    <property type="protein sequence ID" value="WMV45602.1"/>
    <property type="molecule type" value="Genomic_DNA"/>
</dbReference>
<dbReference type="PANTHER" id="PTHR45835">
    <property type="entry name" value="YALI0A06105P"/>
    <property type="match status" value="1"/>
</dbReference>
<accession>A0AAF0ZN83</accession>
<dbReference type="PANTHER" id="PTHR45835:SF91">
    <property type="entry name" value="RETROTRANSPOSON, TY3-GYPSY SUBCLASS-LIKE PROTEIN"/>
    <property type="match status" value="1"/>
</dbReference>
<proteinExistence type="predicted"/>
<gene>
    <name evidence="1" type="ORF">MTR67_038987</name>
</gene>
<protein>
    <submittedName>
        <fullName evidence="1">Uncharacterized protein</fullName>
    </submittedName>
</protein>
<name>A0AAF0ZN83_SOLVR</name>
<sequence length="163" mass="18265">MGSVAHIEKDKKELVQDVHRLARLGIQLVHSTDSDVMVRNGSESSLVAEVKAKQGLDPILVEFKEVVLKKVVEAFTQGGDSVLRYQGLLCVPNIDDLREHILSKVHSSCYLINLGATKMYRDFKEVNVEHQKPGGLSQYISIPTEKWEDVNMNFIVSCLAPDF</sequence>